<dbReference type="InterPro" id="IPR003593">
    <property type="entry name" value="AAA+_ATPase"/>
</dbReference>
<feature type="transmembrane region" description="Helical" evidence="7">
    <location>
        <begin position="153"/>
        <end position="175"/>
    </location>
</feature>
<dbReference type="Gene3D" id="1.20.1560.10">
    <property type="entry name" value="ABC transporter type 1, transmembrane domain"/>
    <property type="match status" value="1"/>
</dbReference>
<keyword evidence="2 7" id="KW-0812">Transmembrane</keyword>
<evidence type="ECO:0000256" key="2">
    <source>
        <dbReference type="ARBA" id="ARBA00022692"/>
    </source>
</evidence>
<evidence type="ECO:0000259" key="8">
    <source>
        <dbReference type="PROSITE" id="PS50893"/>
    </source>
</evidence>
<dbReference type="PROSITE" id="PS50929">
    <property type="entry name" value="ABC_TM1F"/>
    <property type="match status" value="1"/>
</dbReference>
<reference evidence="10 11" key="1">
    <citation type="submission" date="2023-08" db="EMBL/GenBank/DDBJ databases">
        <authorList>
            <person name="Park J.-S."/>
        </authorList>
    </citation>
    <scope>NUCLEOTIDE SEQUENCE [LARGE SCALE GENOMIC DNA]</scope>
    <source>
        <strain evidence="10 11">2205SS18-9</strain>
    </source>
</reference>
<comment type="subcellular location">
    <subcellularLocation>
        <location evidence="1">Cell membrane</location>
        <topology evidence="1">Multi-pass membrane protein</topology>
    </subcellularLocation>
</comment>
<feature type="domain" description="ABC transporter" evidence="8">
    <location>
        <begin position="339"/>
        <end position="572"/>
    </location>
</feature>
<dbReference type="PANTHER" id="PTHR43394">
    <property type="entry name" value="ATP-DEPENDENT PERMEASE MDL1, MITOCHONDRIAL"/>
    <property type="match status" value="1"/>
</dbReference>
<evidence type="ECO:0000256" key="1">
    <source>
        <dbReference type="ARBA" id="ARBA00004651"/>
    </source>
</evidence>
<dbReference type="InterPro" id="IPR017871">
    <property type="entry name" value="ABC_transporter-like_CS"/>
</dbReference>
<accession>A0ABT9J308</accession>
<dbReference type="SUPFAM" id="SSF90123">
    <property type="entry name" value="ABC transporter transmembrane region"/>
    <property type="match status" value="1"/>
</dbReference>
<evidence type="ECO:0000256" key="5">
    <source>
        <dbReference type="ARBA" id="ARBA00022989"/>
    </source>
</evidence>
<dbReference type="InterPro" id="IPR011527">
    <property type="entry name" value="ABC1_TM_dom"/>
</dbReference>
<dbReference type="EMBL" id="JAVAMP010000011">
    <property type="protein sequence ID" value="MDP5276009.1"/>
    <property type="molecule type" value="Genomic_DNA"/>
</dbReference>
<dbReference type="PROSITE" id="PS50893">
    <property type="entry name" value="ABC_TRANSPORTER_2"/>
    <property type="match status" value="1"/>
</dbReference>
<keyword evidence="4 10" id="KW-0067">ATP-binding</keyword>
<evidence type="ECO:0000313" key="11">
    <source>
        <dbReference type="Proteomes" id="UP001231941"/>
    </source>
</evidence>
<dbReference type="SMART" id="SM00382">
    <property type="entry name" value="AAA"/>
    <property type="match status" value="1"/>
</dbReference>
<dbReference type="Pfam" id="PF00005">
    <property type="entry name" value="ABC_tran"/>
    <property type="match status" value="1"/>
</dbReference>
<feature type="transmembrane region" description="Helical" evidence="7">
    <location>
        <begin position="272"/>
        <end position="288"/>
    </location>
</feature>
<dbReference type="PROSITE" id="PS00211">
    <property type="entry name" value="ABC_TRANSPORTER_1"/>
    <property type="match status" value="1"/>
</dbReference>
<evidence type="ECO:0000256" key="7">
    <source>
        <dbReference type="SAM" id="Phobius"/>
    </source>
</evidence>
<organism evidence="10 11">
    <name type="scientific">Chengkuizengella axinellae</name>
    <dbReference type="NCBI Taxonomy" id="3064388"/>
    <lineage>
        <taxon>Bacteria</taxon>
        <taxon>Bacillati</taxon>
        <taxon>Bacillota</taxon>
        <taxon>Bacilli</taxon>
        <taxon>Bacillales</taxon>
        <taxon>Paenibacillaceae</taxon>
        <taxon>Chengkuizengella</taxon>
    </lineage>
</organism>
<feature type="transmembrane region" description="Helical" evidence="7">
    <location>
        <begin position="247"/>
        <end position="266"/>
    </location>
</feature>
<proteinExistence type="predicted"/>
<dbReference type="Pfam" id="PF00664">
    <property type="entry name" value="ABC_membrane"/>
    <property type="match status" value="1"/>
</dbReference>
<evidence type="ECO:0000259" key="9">
    <source>
        <dbReference type="PROSITE" id="PS50929"/>
    </source>
</evidence>
<feature type="transmembrane region" description="Helical" evidence="7">
    <location>
        <begin position="60"/>
        <end position="77"/>
    </location>
</feature>
<comment type="caution">
    <text evidence="10">The sequence shown here is derived from an EMBL/GenBank/DDBJ whole genome shotgun (WGS) entry which is preliminary data.</text>
</comment>
<evidence type="ECO:0000313" key="10">
    <source>
        <dbReference type="EMBL" id="MDP5276009.1"/>
    </source>
</evidence>
<dbReference type="InterPro" id="IPR039421">
    <property type="entry name" value="Type_1_exporter"/>
</dbReference>
<feature type="transmembrane region" description="Helical" evidence="7">
    <location>
        <begin position="21"/>
        <end position="40"/>
    </location>
</feature>
<dbReference type="SUPFAM" id="SSF52540">
    <property type="entry name" value="P-loop containing nucleoside triphosphate hydrolases"/>
    <property type="match status" value="1"/>
</dbReference>
<dbReference type="InterPro" id="IPR027417">
    <property type="entry name" value="P-loop_NTPase"/>
</dbReference>
<keyword evidence="11" id="KW-1185">Reference proteome</keyword>
<dbReference type="GO" id="GO:0005524">
    <property type="term" value="F:ATP binding"/>
    <property type="evidence" value="ECO:0007669"/>
    <property type="project" value="UniProtKB-KW"/>
</dbReference>
<protein>
    <submittedName>
        <fullName evidence="10">ABC transporter ATP-binding protein</fullName>
    </submittedName>
</protein>
<sequence>MEYIYMFKQLWLYAERERWKVIVYLILHAISLLGEIGKPLALSMIINALQENSSTVLNDVLKWVMIYVLCFFTFEIFHRFARNIERFVAFRIRKRFMNTIYDHLQALSLKWHSDHHSGSVIDRVNKAADGLHNFSQSQDGYVGFFMKFWGPLIILWSISPMISVITVFFGLLSVLITKKLYSLSVPEYRAQNDKFHNIAAALHDYISNIRTIIMLRLGQSAKDDIVNRIDKVFPHLVKEHKITQIKCFVAAFIIMVLEIGTIFYYIYTQNQSGQVIMIGSVTAIFFYLQQCMSSFQFYTFDYESVILQKTDFEAVRPILEEKVNRPKSTENVLMNWNTLEVQSLNFSYDHHKEHLKNISLKLINGKKIAFVGESGAGKSTMLHALRALIPPQKGVLIKDNDDSLPISSLSGITALIPQEPEIFENTIRNNITMGMHTSEEEVQKAIQIASFHHVVDRLPDGLESDIREKGVNLSGGEKQRLALARGIYSIRDSSMILLDEPTSSVDPATEMSIFKKLFGHLSDKCVVCVLHRLHLVQHFDYVYVFKEGKVVEEGTFSDLRNLNGEFTRLWNRYLTDENVADKMTS</sequence>
<keyword evidence="5 7" id="KW-1133">Transmembrane helix</keyword>
<name>A0ABT9J308_9BACL</name>
<feature type="domain" description="ABC transmembrane type-1" evidence="9">
    <location>
        <begin position="22"/>
        <end position="307"/>
    </location>
</feature>
<dbReference type="InterPro" id="IPR003439">
    <property type="entry name" value="ABC_transporter-like_ATP-bd"/>
</dbReference>
<dbReference type="RefSeq" id="WP_305993318.1">
    <property type="nucleotide sequence ID" value="NZ_JAVAMP010000011.1"/>
</dbReference>
<keyword evidence="6 7" id="KW-0472">Membrane</keyword>
<dbReference type="Proteomes" id="UP001231941">
    <property type="component" value="Unassembled WGS sequence"/>
</dbReference>
<keyword evidence="3" id="KW-0547">Nucleotide-binding</keyword>
<dbReference type="InterPro" id="IPR036640">
    <property type="entry name" value="ABC1_TM_sf"/>
</dbReference>
<evidence type="ECO:0000256" key="3">
    <source>
        <dbReference type="ARBA" id="ARBA00022741"/>
    </source>
</evidence>
<gene>
    <name evidence="10" type="ORF">Q5Y73_18065</name>
</gene>
<dbReference type="Gene3D" id="3.40.50.300">
    <property type="entry name" value="P-loop containing nucleotide triphosphate hydrolases"/>
    <property type="match status" value="1"/>
</dbReference>
<evidence type="ECO:0000256" key="6">
    <source>
        <dbReference type="ARBA" id="ARBA00023136"/>
    </source>
</evidence>
<dbReference type="PANTHER" id="PTHR43394:SF1">
    <property type="entry name" value="ATP-BINDING CASSETTE SUB-FAMILY B MEMBER 10, MITOCHONDRIAL"/>
    <property type="match status" value="1"/>
</dbReference>
<evidence type="ECO:0000256" key="4">
    <source>
        <dbReference type="ARBA" id="ARBA00022840"/>
    </source>
</evidence>